<reference evidence="1" key="2">
    <citation type="submission" date="2021-04" db="EMBL/GenBank/DDBJ databases">
        <authorList>
            <person name="Gilroy R."/>
        </authorList>
    </citation>
    <scope>NUCLEOTIDE SEQUENCE</scope>
    <source>
        <strain evidence="1">F6-6636</strain>
    </source>
</reference>
<dbReference type="InterPro" id="IPR024096">
    <property type="entry name" value="NO_sig/Golgi_transp_ligand-bd"/>
</dbReference>
<dbReference type="EMBL" id="JAHLFS010000018">
    <property type="protein sequence ID" value="MBU3851326.1"/>
    <property type="molecule type" value="Genomic_DNA"/>
</dbReference>
<dbReference type="Pfam" id="PF10702">
    <property type="entry name" value="DUF2507"/>
    <property type="match status" value="1"/>
</dbReference>
<dbReference type="SUPFAM" id="SSF111126">
    <property type="entry name" value="Ligand-binding domain in the NO signalling and Golgi transport"/>
    <property type="match status" value="1"/>
</dbReference>
<gene>
    <name evidence="1" type="ORF">H9901_01255</name>
</gene>
<dbReference type="AlphaFoldDB" id="A0A948X0I1"/>
<reference evidence="1" key="1">
    <citation type="journal article" date="2021" name="PeerJ">
        <title>Extensive microbial diversity within the chicken gut microbiome revealed by metagenomics and culture.</title>
        <authorList>
            <person name="Gilroy R."/>
            <person name="Ravi A."/>
            <person name="Getino M."/>
            <person name="Pursley I."/>
            <person name="Horton D.L."/>
            <person name="Alikhan N.F."/>
            <person name="Baker D."/>
            <person name="Gharbi K."/>
            <person name="Hall N."/>
            <person name="Watson M."/>
            <person name="Adriaenssens E.M."/>
            <person name="Foster-Nyarko E."/>
            <person name="Jarju S."/>
            <person name="Secka A."/>
            <person name="Antonio M."/>
            <person name="Oren A."/>
            <person name="Chaudhuri R.R."/>
            <person name="La Ragione R."/>
            <person name="Hildebrand F."/>
            <person name="Pallen M.J."/>
        </authorList>
    </citation>
    <scope>NUCLEOTIDE SEQUENCE</scope>
    <source>
        <strain evidence="1">F6-6636</strain>
    </source>
</reference>
<name>A0A948X0I1_9LACO</name>
<organism evidence="1 2">
    <name type="scientific">Candidatus Paralactobacillus gallistercoris</name>
    <dbReference type="NCBI Taxonomy" id="2838724"/>
    <lineage>
        <taxon>Bacteria</taxon>
        <taxon>Bacillati</taxon>
        <taxon>Bacillota</taxon>
        <taxon>Bacilli</taxon>
        <taxon>Lactobacillales</taxon>
        <taxon>Lactobacillaceae</taxon>
        <taxon>Lactobacillus</taxon>
    </lineage>
</organism>
<dbReference type="InterPro" id="IPR019642">
    <property type="entry name" value="DUF2507"/>
</dbReference>
<accession>A0A948X0I1</accession>
<proteinExistence type="predicted"/>
<dbReference type="Gene3D" id="3.30.1380.20">
    <property type="entry name" value="Trafficking protein particle complex subunit 3"/>
    <property type="match status" value="1"/>
</dbReference>
<dbReference type="Proteomes" id="UP000777303">
    <property type="component" value="Unassembled WGS sequence"/>
</dbReference>
<protein>
    <submittedName>
        <fullName evidence="1">YslB family protein</fullName>
    </submittedName>
</protein>
<sequence length="153" mass="17623">MALDIKAWQTALAANTSLPYDAFVLRDLVIPNILGDDTEAILYWAGRNLAKQFNLSNPHALTNFCQQMHWGKLQLDHQNKYKEVYTLRGEDINERLRLNPQANFQLETGFIAQTRQLQLDYPCEATYECKDQVVTITCQLDPNDDELDALNFD</sequence>
<evidence type="ECO:0000313" key="2">
    <source>
        <dbReference type="Proteomes" id="UP000777303"/>
    </source>
</evidence>
<evidence type="ECO:0000313" key="1">
    <source>
        <dbReference type="EMBL" id="MBU3851326.1"/>
    </source>
</evidence>
<comment type="caution">
    <text evidence="1">The sequence shown here is derived from an EMBL/GenBank/DDBJ whole genome shotgun (WGS) entry which is preliminary data.</text>
</comment>